<gene>
    <name evidence="6" type="ORF">NOF55_09560</name>
</gene>
<evidence type="ECO:0000256" key="2">
    <source>
        <dbReference type="ARBA" id="ARBA00023015"/>
    </source>
</evidence>
<evidence type="ECO:0000313" key="7">
    <source>
        <dbReference type="Proteomes" id="UP001208771"/>
    </source>
</evidence>
<sequence>MNIRFLETVVWLSELKNFRVTAERMNMTPAAISNRIAAMEHELGIKLFERDTREVRLTQEGMTFVEGARDIVARYDRLVTAVSPASTVEGTVRIGLLPSMALTLLPGIMEVLRRKFPRIRVAITTESSSMLTSRLESRELDIILGFPGPKRESFRILDLCTFGMFWIVDGRLKTGEDALGKHDILHYPIISYEVGTHNHGRMVEYLPANCLEDSIIHYSNSLATTVSMISAGIGISVLPPIVIQNELRSGALRVLNVKPSFPATDYFAVHLKSPSSRLAPLIASIASDVARRFCALYDDALAFQDSRATDHAIV</sequence>
<dbReference type="CDD" id="cd05466">
    <property type="entry name" value="PBP2_LTTR_substrate"/>
    <property type="match status" value="1"/>
</dbReference>
<dbReference type="GO" id="GO:0003677">
    <property type="term" value="F:DNA binding"/>
    <property type="evidence" value="ECO:0007669"/>
    <property type="project" value="UniProtKB-KW"/>
</dbReference>
<comment type="caution">
    <text evidence="6">The sequence shown here is derived from an EMBL/GenBank/DDBJ whole genome shotgun (WGS) entry which is preliminary data.</text>
</comment>
<dbReference type="Gene3D" id="1.10.10.10">
    <property type="entry name" value="Winged helix-like DNA-binding domain superfamily/Winged helix DNA-binding domain"/>
    <property type="match status" value="1"/>
</dbReference>
<protein>
    <submittedName>
        <fullName evidence="6">LysR family transcriptional regulator</fullName>
    </submittedName>
</protein>
<dbReference type="InterPro" id="IPR036390">
    <property type="entry name" value="WH_DNA-bd_sf"/>
</dbReference>
<evidence type="ECO:0000256" key="3">
    <source>
        <dbReference type="ARBA" id="ARBA00023125"/>
    </source>
</evidence>
<dbReference type="Proteomes" id="UP001208771">
    <property type="component" value="Unassembled WGS sequence"/>
</dbReference>
<evidence type="ECO:0000313" key="6">
    <source>
        <dbReference type="EMBL" id="MCX8997352.1"/>
    </source>
</evidence>
<dbReference type="PROSITE" id="PS50931">
    <property type="entry name" value="HTH_LYSR"/>
    <property type="match status" value="1"/>
</dbReference>
<dbReference type="SUPFAM" id="SSF53850">
    <property type="entry name" value="Periplasmic binding protein-like II"/>
    <property type="match status" value="1"/>
</dbReference>
<dbReference type="FunFam" id="1.10.10.10:FF:000001">
    <property type="entry name" value="LysR family transcriptional regulator"/>
    <property type="match status" value="1"/>
</dbReference>
<dbReference type="Gene3D" id="3.40.190.10">
    <property type="entry name" value="Periplasmic binding protein-like II"/>
    <property type="match status" value="2"/>
</dbReference>
<dbReference type="InterPro" id="IPR000847">
    <property type="entry name" value="LysR_HTH_N"/>
</dbReference>
<keyword evidence="2" id="KW-0805">Transcription regulation</keyword>
<feature type="domain" description="HTH lysR-type" evidence="5">
    <location>
        <begin position="1"/>
        <end position="58"/>
    </location>
</feature>
<dbReference type="PANTHER" id="PTHR30419">
    <property type="entry name" value="HTH-TYPE TRANSCRIPTIONAL REGULATOR YBHD"/>
    <property type="match status" value="1"/>
</dbReference>
<keyword evidence="7" id="KW-1185">Reference proteome</keyword>
<dbReference type="InterPro" id="IPR005119">
    <property type="entry name" value="LysR_subst-bd"/>
</dbReference>
<dbReference type="InterPro" id="IPR050950">
    <property type="entry name" value="HTH-type_LysR_regulators"/>
</dbReference>
<dbReference type="AlphaFoldDB" id="A0AAE3N2B2"/>
<dbReference type="PANTHER" id="PTHR30419:SF8">
    <property type="entry name" value="NITROGEN ASSIMILATION TRANSCRIPTIONAL ACTIVATOR-RELATED"/>
    <property type="match status" value="1"/>
</dbReference>
<comment type="similarity">
    <text evidence="1">Belongs to the LysR transcriptional regulatory family.</text>
</comment>
<dbReference type="GO" id="GO:0005829">
    <property type="term" value="C:cytosol"/>
    <property type="evidence" value="ECO:0007669"/>
    <property type="project" value="TreeGrafter"/>
</dbReference>
<accession>A0AAE3N2B2</accession>
<evidence type="ECO:0000256" key="1">
    <source>
        <dbReference type="ARBA" id="ARBA00009437"/>
    </source>
</evidence>
<dbReference type="SUPFAM" id="SSF46785">
    <property type="entry name" value="Winged helix' DNA-binding domain"/>
    <property type="match status" value="1"/>
</dbReference>
<dbReference type="RefSeq" id="WP_306411143.1">
    <property type="nucleotide sequence ID" value="NZ_JANFPI010000003.1"/>
</dbReference>
<dbReference type="InterPro" id="IPR036388">
    <property type="entry name" value="WH-like_DNA-bd_sf"/>
</dbReference>
<evidence type="ECO:0000259" key="5">
    <source>
        <dbReference type="PROSITE" id="PS50931"/>
    </source>
</evidence>
<keyword evidence="3" id="KW-0238">DNA-binding</keyword>
<dbReference type="Pfam" id="PF03466">
    <property type="entry name" value="LysR_substrate"/>
    <property type="match status" value="1"/>
</dbReference>
<proteinExistence type="inferred from homology"/>
<keyword evidence="4" id="KW-0804">Transcription</keyword>
<dbReference type="Pfam" id="PF00126">
    <property type="entry name" value="HTH_1"/>
    <property type="match status" value="1"/>
</dbReference>
<reference evidence="6" key="1">
    <citation type="submission" date="2022-07" db="EMBL/GenBank/DDBJ databases">
        <title>Ectorhizobium quercum gen.nov., sp. nov.</title>
        <authorList>
            <person name="Ma T."/>
            <person name="Li Y."/>
        </authorList>
    </citation>
    <scope>NUCLEOTIDE SEQUENCE</scope>
    <source>
        <strain evidence="6">BDR2-2</strain>
    </source>
</reference>
<dbReference type="GO" id="GO:0003700">
    <property type="term" value="F:DNA-binding transcription factor activity"/>
    <property type="evidence" value="ECO:0007669"/>
    <property type="project" value="InterPro"/>
</dbReference>
<name>A0AAE3N2B2_9HYPH</name>
<evidence type="ECO:0000256" key="4">
    <source>
        <dbReference type="ARBA" id="ARBA00023163"/>
    </source>
</evidence>
<organism evidence="6 7">
    <name type="scientific">Ectorhizobium quercum</name>
    <dbReference type="NCBI Taxonomy" id="2965071"/>
    <lineage>
        <taxon>Bacteria</taxon>
        <taxon>Pseudomonadati</taxon>
        <taxon>Pseudomonadota</taxon>
        <taxon>Alphaproteobacteria</taxon>
        <taxon>Hyphomicrobiales</taxon>
        <taxon>Rhizobiaceae</taxon>
        <taxon>Ectorhizobium</taxon>
    </lineage>
</organism>
<dbReference type="EMBL" id="JANFPI010000003">
    <property type="protein sequence ID" value="MCX8997352.1"/>
    <property type="molecule type" value="Genomic_DNA"/>
</dbReference>